<dbReference type="PANTHER" id="PTHR11614">
    <property type="entry name" value="PHOSPHOLIPASE-RELATED"/>
    <property type="match status" value="1"/>
</dbReference>
<dbReference type="Gene3D" id="3.40.50.1820">
    <property type="entry name" value="alpha/beta hydrolase"/>
    <property type="match status" value="1"/>
</dbReference>
<keyword evidence="3" id="KW-1185">Reference proteome</keyword>
<dbReference type="InterPro" id="IPR051044">
    <property type="entry name" value="MAG_DAG_Lipase"/>
</dbReference>
<dbReference type="EMBL" id="HG316455">
    <property type="protein sequence ID" value="CDF88276.1"/>
    <property type="molecule type" value="Genomic_DNA"/>
</dbReference>
<dbReference type="OrthoDB" id="10249433at2759"/>
<name>A0A8J2T4W1_ZYGB2</name>
<dbReference type="AlphaFoldDB" id="A0A8J2T4W1"/>
<dbReference type="InterPro" id="IPR022742">
    <property type="entry name" value="Hydrolase_4"/>
</dbReference>
<evidence type="ECO:0000313" key="3">
    <source>
        <dbReference type="Proteomes" id="UP000019375"/>
    </source>
</evidence>
<dbReference type="Pfam" id="PF12146">
    <property type="entry name" value="Hydrolase_4"/>
    <property type="match status" value="1"/>
</dbReference>
<dbReference type="Proteomes" id="UP000019375">
    <property type="component" value="Unassembled WGS sequence"/>
</dbReference>
<gene>
    <name evidence="2" type="ORF">BN860_06304g</name>
</gene>
<proteinExistence type="predicted"/>
<feature type="domain" description="Serine aminopeptidase S33" evidence="1">
    <location>
        <begin position="41"/>
        <end position="288"/>
    </location>
</feature>
<accession>A0A8J2T4W1</accession>
<evidence type="ECO:0000313" key="2">
    <source>
        <dbReference type="EMBL" id="CDF88276.1"/>
    </source>
</evidence>
<evidence type="ECO:0000259" key="1">
    <source>
        <dbReference type="Pfam" id="PF12146"/>
    </source>
</evidence>
<protein>
    <submittedName>
        <fullName evidence="2">BN860_06304g1_1</fullName>
    </submittedName>
</protein>
<dbReference type="SUPFAM" id="SSF53474">
    <property type="entry name" value="alpha/beta-Hydrolases"/>
    <property type="match status" value="1"/>
</dbReference>
<dbReference type="InterPro" id="IPR029058">
    <property type="entry name" value="AB_hydrolase_fold"/>
</dbReference>
<sequence length="312" mass="35660">MAATTNKYPYPYKCQTEIPTKKFVEFDGAKFATLFWPAVNKPKARIFIVHGFGEYTRLQYRLMDHLATHGYESFTFDQRGAGETSQGKERGKTNEYYTFHDLDFFIMQNYKECEEKKIPLVLFGHSMGGGITLNYGIRGKHREKIAAYSTTGPLILLHPDTAPFKGVDLVAPLLATMLPNYRTNTGLNVDAIAGSDEYKQFLLHDYPLGMPLIGSLRQIYDFLKRGKELDQNANGYVKGFVNRPLLIMHGELDTINDPAASKRFSERCGVQDNQLNLYPGMVHSLLSLESDENFDRVFKDYSEWLNDRFAEK</sequence>
<organism evidence="2 3">
    <name type="scientific">Zygosaccharomyces bailii (strain CLIB 213 / ATCC 58445 / CBS 680 / BCRC 21525 / NBRC 1098 / NCYC 1416 / NRRL Y-2227)</name>
    <dbReference type="NCBI Taxonomy" id="1333698"/>
    <lineage>
        <taxon>Eukaryota</taxon>
        <taxon>Fungi</taxon>
        <taxon>Dikarya</taxon>
        <taxon>Ascomycota</taxon>
        <taxon>Saccharomycotina</taxon>
        <taxon>Saccharomycetes</taxon>
        <taxon>Saccharomycetales</taxon>
        <taxon>Saccharomycetaceae</taxon>
        <taxon>Zygosaccharomyces</taxon>
    </lineage>
</organism>
<reference evidence="3" key="1">
    <citation type="journal article" date="2013" name="Genome Announc.">
        <title>Genome sequence of the food spoilage yeast Zygosaccharomyces bailii CLIB 213(T).</title>
        <authorList>
            <person name="Galeote V."/>
            <person name="Bigey F."/>
            <person name="Devillers H."/>
            <person name="Neuveglise C."/>
            <person name="Dequin S."/>
        </authorList>
    </citation>
    <scope>NUCLEOTIDE SEQUENCE [LARGE SCALE GENOMIC DNA]</scope>
    <source>
        <strain evidence="3">CLIB 213 / ATCC 58445 / CBS 680 / CCRC 21525 / NBRC 1098 / NCYC 1416 / NRRL Y-2227</strain>
    </source>
</reference>